<gene>
    <name evidence="1" type="ORF">KUTeg_019795</name>
</gene>
<accession>A0ABQ9EDM8</accession>
<dbReference type="EMBL" id="JARBDR010000917">
    <property type="protein sequence ID" value="KAJ8303399.1"/>
    <property type="molecule type" value="Genomic_DNA"/>
</dbReference>
<dbReference type="Proteomes" id="UP001217089">
    <property type="component" value="Unassembled WGS sequence"/>
</dbReference>
<evidence type="ECO:0008006" key="3">
    <source>
        <dbReference type="Google" id="ProtNLM"/>
    </source>
</evidence>
<reference evidence="1 2" key="1">
    <citation type="submission" date="2022-12" db="EMBL/GenBank/DDBJ databases">
        <title>Chromosome-level genome of Tegillarca granosa.</title>
        <authorList>
            <person name="Kim J."/>
        </authorList>
    </citation>
    <scope>NUCLEOTIDE SEQUENCE [LARGE SCALE GENOMIC DNA]</scope>
    <source>
        <strain evidence="1">Teg-2019</strain>
        <tissue evidence="1">Adductor muscle</tissue>
    </source>
</reference>
<protein>
    <recommendedName>
        <fullName evidence="3">Stress-response A/B barrel domain-containing protein</fullName>
    </recommendedName>
</protein>
<keyword evidence="2" id="KW-1185">Reference proteome</keyword>
<evidence type="ECO:0000313" key="2">
    <source>
        <dbReference type="Proteomes" id="UP001217089"/>
    </source>
</evidence>
<comment type="caution">
    <text evidence="1">The sequence shown here is derived from an EMBL/GenBank/DDBJ whole genome shotgun (WGS) entry which is preliminary data.</text>
</comment>
<organism evidence="1 2">
    <name type="scientific">Tegillarca granosa</name>
    <name type="common">Malaysian cockle</name>
    <name type="synonym">Anadara granosa</name>
    <dbReference type="NCBI Taxonomy" id="220873"/>
    <lineage>
        <taxon>Eukaryota</taxon>
        <taxon>Metazoa</taxon>
        <taxon>Spiralia</taxon>
        <taxon>Lophotrochozoa</taxon>
        <taxon>Mollusca</taxon>
        <taxon>Bivalvia</taxon>
        <taxon>Autobranchia</taxon>
        <taxon>Pteriomorphia</taxon>
        <taxon>Arcoida</taxon>
        <taxon>Arcoidea</taxon>
        <taxon>Arcidae</taxon>
        <taxon>Tegillarca</taxon>
    </lineage>
</organism>
<evidence type="ECO:0000313" key="1">
    <source>
        <dbReference type="EMBL" id="KAJ8303399.1"/>
    </source>
</evidence>
<proteinExistence type="predicted"/>
<sequence>MAASYQTKGQQKMSTLCGKKTQDYPKASSETYMLIRFNTETAMRVSNALKAEASVIKNYGGQVIGMANSRDEAERWLFSDSKFKQKDFPLPNDDLDIILAPLRFIPPRGAMTFQISWLKEVDSTLAVQNYIDAVCPMLDKLSIAHGVVATDSDPSDFNDPRNGIVHLRGSWPVKNSFFVVIQMPDEDTFRSFYLSEKHTNLKNARDQHCCSDTIVFTLEPLHKRK</sequence>
<name>A0ABQ9EDM8_TEGGR</name>